<proteinExistence type="predicted"/>
<sequence length="228" mass="25599">MASKSVRVPKDSVNKFQGRTIEIVVGDEQKIYNVHEGLVRASSPFFEKALAGEWKESAQRTIQLRDDEPEIVALYIHWLYCGKLAVCCGEPGRIPNSEYLDLVKAYVLGDKILDTLFQDAIVDAIVESRRSTGQDETSSYPFGEALEYAYNRLAETAPILELFVDMYVSDAHSSWLHKIADSTTVPQPFLLRLASKLLDRCDASWDPLKACNYHTHGKNPTKLPSTDS</sequence>
<name>A0A8G1RRS8_9EURO</name>
<evidence type="ECO:0000259" key="1">
    <source>
        <dbReference type="PROSITE" id="PS50097"/>
    </source>
</evidence>
<dbReference type="Pfam" id="PF00651">
    <property type="entry name" value="BTB"/>
    <property type="match status" value="1"/>
</dbReference>
<dbReference type="OrthoDB" id="1022638at2759"/>
<organism evidence="2 3">
    <name type="scientific">Aspergillus fijiensis CBS 313.89</name>
    <dbReference type="NCBI Taxonomy" id="1448319"/>
    <lineage>
        <taxon>Eukaryota</taxon>
        <taxon>Fungi</taxon>
        <taxon>Dikarya</taxon>
        <taxon>Ascomycota</taxon>
        <taxon>Pezizomycotina</taxon>
        <taxon>Eurotiomycetes</taxon>
        <taxon>Eurotiomycetidae</taxon>
        <taxon>Eurotiales</taxon>
        <taxon>Aspergillaceae</taxon>
        <taxon>Aspergillus</taxon>
    </lineage>
</organism>
<dbReference type="RefSeq" id="XP_040801512.1">
    <property type="nucleotide sequence ID" value="XM_040946899.1"/>
</dbReference>
<dbReference type="PANTHER" id="PTHR47843:SF2">
    <property type="entry name" value="BTB DOMAIN-CONTAINING PROTEIN"/>
    <property type="match status" value="1"/>
</dbReference>
<keyword evidence="3" id="KW-1185">Reference proteome</keyword>
<dbReference type="InterPro" id="IPR011333">
    <property type="entry name" value="SKP1/BTB/POZ_sf"/>
</dbReference>
<reference evidence="2 3" key="1">
    <citation type="submission" date="2018-02" db="EMBL/GenBank/DDBJ databases">
        <title>The genomes of Aspergillus section Nigri reveals drivers in fungal speciation.</title>
        <authorList>
            <consortium name="DOE Joint Genome Institute"/>
            <person name="Vesth T.C."/>
            <person name="Nybo J."/>
            <person name="Theobald S."/>
            <person name="Brandl J."/>
            <person name="Frisvad J.C."/>
            <person name="Nielsen K.F."/>
            <person name="Lyhne E.K."/>
            <person name="Kogle M.E."/>
            <person name="Kuo A."/>
            <person name="Riley R."/>
            <person name="Clum A."/>
            <person name="Nolan M."/>
            <person name="Lipzen A."/>
            <person name="Salamov A."/>
            <person name="Henrissat B."/>
            <person name="Wiebenga A."/>
            <person name="De vries R.P."/>
            <person name="Grigoriev I.V."/>
            <person name="Mortensen U.H."/>
            <person name="Andersen M.R."/>
            <person name="Baker S.E."/>
        </authorList>
    </citation>
    <scope>NUCLEOTIDE SEQUENCE [LARGE SCALE GENOMIC DNA]</scope>
    <source>
        <strain evidence="2 3">CBS 313.89</strain>
    </source>
</reference>
<evidence type="ECO:0000313" key="2">
    <source>
        <dbReference type="EMBL" id="RAK77502.1"/>
    </source>
</evidence>
<dbReference type="InterPro" id="IPR000210">
    <property type="entry name" value="BTB/POZ_dom"/>
</dbReference>
<dbReference type="PROSITE" id="PS50097">
    <property type="entry name" value="BTB"/>
    <property type="match status" value="1"/>
</dbReference>
<dbReference type="AlphaFoldDB" id="A0A8G1RRS8"/>
<gene>
    <name evidence="2" type="ORF">BO72DRAFT_468469</name>
</gene>
<dbReference type="PANTHER" id="PTHR47843">
    <property type="entry name" value="BTB DOMAIN-CONTAINING PROTEIN-RELATED"/>
    <property type="match status" value="1"/>
</dbReference>
<protein>
    <recommendedName>
        <fullName evidence="1">BTB domain-containing protein</fullName>
    </recommendedName>
</protein>
<dbReference type="GeneID" id="63864232"/>
<dbReference type="SUPFAM" id="SSF54695">
    <property type="entry name" value="POZ domain"/>
    <property type="match status" value="1"/>
</dbReference>
<dbReference type="VEuPathDB" id="FungiDB:BO72DRAFT_468469"/>
<accession>A0A8G1RRS8</accession>
<dbReference type="Gene3D" id="3.30.710.10">
    <property type="entry name" value="Potassium Channel Kv1.1, Chain A"/>
    <property type="match status" value="1"/>
</dbReference>
<feature type="domain" description="BTB" evidence="1">
    <location>
        <begin position="19"/>
        <end position="88"/>
    </location>
</feature>
<dbReference type="Proteomes" id="UP000249789">
    <property type="component" value="Unassembled WGS sequence"/>
</dbReference>
<dbReference type="CDD" id="cd18186">
    <property type="entry name" value="BTB_POZ_ZBTB_KLHL-like"/>
    <property type="match status" value="1"/>
</dbReference>
<dbReference type="EMBL" id="KZ824642">
    <property type="protein sequence ID" value="RAK77502.1"/>
    <property type="molecule type" value="Genomic_DNA"/>
</dbReference>
<evidence type="ECO:0000313" key="3">
    <source>
        <dbReference type="Proteomes" id="UP000249789"/>
    </source>
</evidence>